<keyword evidence="3" id="KW-0413">Isomerase</keyword>
<evidence type="ECO:0000256" key="1">
    <source>
        <dbReference type="ARBA" id="ARBA00008270"/>
    </source>
</evidence>
<dbReference type="Proteomes" id="UP000049222">
    <property type="component" value="Unassembled WGS sequence"/>
</dbReference>
<reference evidence="3 4" key="1">
    <citation type="submission" date="2015-07" db="EMBL/GenBank/DDBJ databases">
        <authorList>
            <person name="Noorani M."/>
        </authorList>
    </citation>
    <scope>NUCLEOTIDE SEQUENCE [LARGE SCALE GENOMIC DNA]</scope>
    <source>
        <strain evidence="3 4">CECT 7802</strain>
    </source>
</reference>
<dbReference type="InterPro" id="IPR003719">
    <property type="entry name" value="Phenazine_PhzF-like"/>
</dbReference>
<dbReference type="GO" id="GO:0102943">
    <property type="term" value="F:trans-2,3-dihydro-3-hydroxy-anthranilate isomerase activity"/>
    <property type="evidence" value="ECO:0007669"/>
    <property type="project" value="UniProtKB-EC"/>
</dbReference>
<evidence type="ECO:0000313" key="3">
    <source>
        <dbReference type="EMBL" id="CTQ48435.1"/>
    </source>
</evidence>
<dbReference type="Gene3D" id="3.10.310.10">
    <property type="entry name" value="Diaminopimelate Epimerase, Chain A, domain 1"/>
    <property type="match status" value="2"/>
</dbReference>
<comment type="similarity">
    <text evidence="1">Belongs to the PhzF family.</text>
</comment>
<keyword evidence="4" id="KW-1185">Reference proteome</keyword>
<accession>A0A0M6YFJ0</accession>
<feature type="active site" evidence="2">
    <location>
        <position position="47"/>
    </location>
</feature>
<evidence type="ECO:0000256" key="2">
    <source>
        <dbReference type="PIRSR" id="PIRSR016184-1"/>
    </source>
</evidence>
<dbReference type="AlphaFoldDB" id="A0A0M6YFJ0"/>
<organism evidence="3 4">
    <name type="scientific">Jannaschia donghaensis</name>
    <dbReference type="NCBI Taxonomy" id="420998"/>
    <lineage>
        <taxon>Bacteria</taxon>
        <taxon>Pseudomonadati</taxon>
        <taxon>Pseudomonadota</taxon>
        <taxon>Alphaproteobacteria</taxon>
        <taxon>Rhodobacterales</taxon>
        <taxon>Roseobacteraceae</taxon>
        <taxon>Jannaschia</taxon>
    </lineage>
</organism>
<dbReference type="PIRSF" id="PIRSF016184">
    <property type="entry name" value="PhzC_PhzF"/>
    <property type="match status" value="1"/>
</dbReference>
<protein>
    <submittedName>
        <fullName evidence="3">Trans-2,3-dihydro-3-hydroxyanthranilate isomerase</fullName>
        <ecNumber evidence="3">5.3.3.17</ecNumber>
    </submittedName>
</protein>
<dbReference type="EC" id="5.3.3.17" evidence="3"/>
<dbReference type="GO" id="GO:0005737">
    <property type="term" value="C:cytoplasm"/>
    <property type="evidence" value="ECO:0007669"/>
    <property type="project" value="TreeGrafter"/>
</dbReference>
<gene>
    <name evidence="3" type="primary">phzF</name>
    <name evidence="3" type="ORF">JDO7802_00437</name>
</gene>
<dbReference type="EMBL" id="CXSU01000005">
    <property type="protein sequence ID" value="CTQ48435.1"/>
    <property type="molecule type" value="Genomic_DNA"/>
</dbReference>
<dbReference type="STRING" id="420998.JDO7802_00437"/>
<dbReference type="Pfam" id="PF02567">
    <property type="entry name" value="PhzC-PhzF"/>
    <property type="match status" value="1"/>
</dbReference>
<sequence length="284" mass="30024">MNEAKFEVWDVFTDTPFTGNPLAIVETDGTWTTAQMQTVAREFNLSETIFLMPPSVAAHTARARIFFPTAEIPFAGHPTIGAAHFLARRDGLTDIVLEEEAGLVPVSIRAGRAQFTAPVRPAPQGGPIAVGICAKALGLAADDIGPHNPQAHAGGPAFAYVPVRSHAALIRARPQEPAWSILMETAGVDSAWLYTPDLKARMFSPTAGIPEDPATGSAAAILASQLLENGDLPDGTTHLTVRQGETMGRASMIEFEADVADGAIHAVRIAGHAMPISRGTIRQP</sequence>
<dbReference type="PANTHER" id="PTHR13774">
    <property type="entry name" value="PHENAZINE BIOSYNTHESIS PROTEIN"/>
    <property type="match status" value="1"/>
</dbReference>
<dbReference type="RefSeq" id="WP_055082143.1">
    <property type="nucleotide sequence ID" value="NZ_CXSU01000005.1"/>
</dbReference>
<evidence type="ECO:0000313" key="4">
    <source>
        <dbReference type="Proteomes" id="UP000049222"/>
    </source>
</evidence>
<dbReference type="OrthoDB" id="9788221at2"/>
<dbReference type="NCBIfam" id="TIGR00654">
    <property type="entry name" value="PhzF_family"/>
    <property type="match status" value="1"/>
</dbReference>
<proteinExistence type="inferred from homology"/>
<dbReference type="SUPFAM" id="SSF54506">
    <property type="entry name" value="Diaminopimelate epimerase-like"/>
    <property type="match status" value="1"/>
</dbReference>
<name>A0A0M6YFJ0_9RHOB</name>
<dbReference type="PANTHER" id="PTHR13774:SF32">
    <property type="entry name" value="ANTISENSE-ENHANCING SEQUENCE 1"/>
    <property type="match status" value="1"/>
</dbReference>